<proteinExistence type="predicted"/>
<dbReference type="Proteomes" id="UP000216991">
    <property type="component" value="Unassembled WGS sequence"/>
</dbReference>
<dbReference type="RefSeq" id="WP_094474927.1">
    <property type="nucleotide sequence ID" value="NZ_NOXT01000123.1"/>
</dbReference>
<comment type="caution">
    <text evidence="1">The sequence shown here is derived from an EMBL/GenBank/DDBJ whole genome shotgun (WGS) entry which is preliminary data.</text>
</comment>
<dbReference type="EMBL" id="NOXT01000123">
    <property type="protein sequence ID" value="OYQ25101.1"/>
    <property type="molecule type" value="Genomic_DNA"/>
</dbReference>
<dbReference type="OrthoDB" id="8482220at2"/>
<accession>A0A255Y7F0</accession>
<sequence length="106" mass="11153">MSADQLAQAVVDAITAELAALAAEDADAITRATAEKTAALAALQAEVASGARPPRALLEQARDLNAEAMLRSRAKLLSVEKRLAALRPPPVPPREALVYGRDGRWA</sequence>
<gene>
    <name evidence="1" type="ORF">CHU93_14830</name>
</gene>
<keyword evidence="2" id="KW-1185">Reference proteome</keyword>
<evidence type="ECO:0000313" key="1">
    <source>
        <dbReference type="EMBL" id="OYQ25101.1"/>
    </source>
</evidence>
<protein>
    <submittedName>
        <fullName evidence="1">Uncharacterized protein</fullName>
    </submittedName>
</protein>
<dbReference type="AlphaFoldDB" id="A0A255Y7F0"/>
<evidence type="ECO:0000313" key="2">
    <source>
        <dbReference type="Proteomes" id="UP000216991"/>
    </source>
</evidence>
<reference evidence="1 2" key="1">
    <citation type="submission" date="2017-07" db="EMBL/GenBank/DDBJ databases">
        <title>Sandarakinorhabdus cyanobacteriorum sp. nov., a novel bacterium isolated from cyanobacterial aggregates in a eutrophic lake.</title>
        <authorList>
            <person name="Cai H."/>
        </authorList>
    </citation>
    <scope>NUCLEOTIDE SEQUENCE [LARGE SCALE GENOMIC DNA]</scope>
    <source>
        <strain evidence="1 2">TH057</strain>
    </source>
</reference>
<name>A0A255Y7F0_9SPHN</name>
<organism evidence="1 2">
    <name type="scientific">Sandarakinorhabdus cyanobacteriorum</name>
    <dbReference type="NCBI Taxonomy" id="1981098"/>
    <lineage>
        <taxon>Bacteria</taxon>
        <taxon>Pseudomonadati</taxon>
        <taxon>Pseudomonadota</taxon>
        <taxon>Alphaproteobacteria</taxon>
        <taxon>Sphingomonadales</taxon>
        <taxon>Sphingosinicellaceae</taxon>
        <taxon>Sandarakinorhabdus</taxon>
    </lineage>
</organism>